<dbReference type="GO" id="GO:0016020">
    <property type="term" value="C:membrane"/>
    <property type="evidence" value="ECO:0007669"/>
    <property type="project" value="UniProtKB-SubCell"/>
</dbReference>
<feature type="domain" description="Wall-associated receptor kinase galacturonan-binding" evidence="4">
    <location>
        <begin position="42"/>
        <end position="103"/>
    </location>
</feature>
<evidence type="ECO:0000259" key="4">
    <source>
        <dbReference type="Pfam" id="PF13947"/>
    </source>
</evidence>
<dbReference type="Proteomes" id="UP000593564">
    <property type="component" value="Unassembled WGS sequence"/>
</dbReference>
<feature type="chain" id="PRO_5029799561" description="Wall-associated receptor kinase galacturonan-binding domain-containing protein" evidence="3">
    <location>
        <begin position="29"/>
        <end position="191"/>
    </location>
</feature>
<dbReference type="AlphaFoldDB" id="A0A7J7H5L8"/>
<name>A0A7J7H5L8_CAMSI</name>
<gene>
    <name evidence="5" type="ORF">HYC85_013508</name>
</gene>
<evidence type="ECO:0000256" key="2">
    <source>
        <dbReference type="ARBA" id="ARBA00022729"/>
    </source>
</evidence>
<protein>
    <recommendedName>
        <fullName evidence="4">Wall-associated receptor kinase galacturonan-binding domain-containing protein</fullName>
    </recommendedName>
</protein>
<reference evidence="5 6" key="2">
    <citation type="submission" date="2020-07" db="EMBL/GenBank/DDBJ databases">
        <title>Genome assembly of wild tea tree DASZ reveals pedigree and selection history of tea varieties.</title>
        <authorList>
            <person name="Zhang W."/>
        </authorList>
    </citation>
    <scope>NUCLEOTIDE SEQUENCE [LARGE SCALE GENOMIC DNA]</scope>
    <source>
        <strain evidence="6">cv. G240</strain>
        <tissue evidence="5">Leaf</tissue>
    </source>
</reference>
<reference evidence="6" key="1">
    <citation type="journal article" date="2020" name="Nat. Commun.">
        <title>Genome assembly of wild tea tree DASZ reveals pedigree and selection history of tea varieties.</title>
        <authorList>
            <person name="Zhang W."/>
            <person name="Zhang Y."/>
            <person name="Qiu H."/>
            <person name="Guo Y."/>
            <person name="Wan H."/>
            <person name="Zhang X."/>
            <person name="Scossa F."/>
            <person name="Alseekh S."/>
            <person name="Zhang Q."/>
            <person name="Wang P."/>
            <person name="Xu L."/>
            <person name="Schmidt M.H."/>
            <person name="Jia X."/>
            <person name="Li D."/>
            <person name="Zhu A."/>
            <person name="Guo F."/>
            <person name="Chen W."/>
            <person name="Ni D."/>
            <person name="Usadel B."/>
            <person name="Fernie A.R."/>
            <person name="Wen W."/>
        </authorList>
    </citation>
    <scope>NUCLEOTIDE SEQUENCE [LARGE SCALE GENOMIC DNA]</scope>
    <source>
        <strain evidence="6">cv. G240</strain>
    </source>
</reference>
<comment type="caution">
    <text evidence="5">The sequence shown here is derived from an EMBL/GenBank/DDBJ whole genome shotgun (WGS) entry which is preliminary data.</text>
</comment>
<evidence type="ECO:0000313" key="6">
    <source>
        <dbReference type="Proteomes" id="UP000593564"/>
    </source>
</evidence>
<proteinExistence type="predicted"/>
<accession>A0A7J7H5L8</accession>
<keyword evidence="6" id="KW-1185">Reference proteome</keyword>
<organism evidence="5 6">
    <name type="scientific">Camellia sinensis</name>
    <name type="common">Tea plant</name>
    <name type="synonym">Thea sinensis</name>
    <dbReference type="NCBI Taxonomy" id="4442"/>
    <lineage>
        <taxon>Eukaryota</taxon>
        <taxon>Viridiplantae</taxon>
        <taxon>Streptophyta</taxon>
        <taxon>Embryophyta</taxon>
        <taxon>Tracheophyta</taxon>
        <taxon>Spermatophyta</taxon>
        <taxon>Magnoliopsida</taxon>
        <taxon>eudicotyledons</taxon>
        <taxon>Gunneridae</taxon>
        <taxon>Pentapetalae</taxon>
        <taxon>asterids</taxon>
        <taxon>Ericales</taxon>
        <taxon>Theaceae</taxon>
        <taxon>Camellia</taxon>
    </lineage>
</organism>
<comment type="subcellular location">
    <subcellularLocation>
        <location evidence="1">Membrane</location>
        <topology evidence="1">Single-pass membrane protein</topology>
    </subcellularLocation>
</comment>
<evidence type="ECO:0000313" key="5">
    <source>
        <dbReference type="EMBL" id="KAF5947551.1"/>
    </source>
</evidence>
<sequence length="191" mass="21594">MFRGRLFFTAGYIATLVVHVHLLFCVNCDTNNQNQQQLLHKNSCGDIDNIGFPFRLKFDPLDTCGDKNFELECENNRTVLYLYSVKYYVQAINYSSQVISVVDAGIQRNSCSSLPPHSLTNPDVDIGAIEKATLRACWRSTTRWLMDFIFTGISIAPTNNANFRRVVPLIMLKISPALAQKIIIYTGFGPF</sequence>
<dbReference type="Pfam" id="PF13947">
    <property type="entry name" value="GUB_WAK_bind"/>
    <property type="match status" value="1"/>
</dbReference>
<dbReference type="InterPro" id="IPR025287">
    <property type="entry name" value="WAK_GUB"/>
</dbReference>
<feature type="signal peptide" evidence="3">
    <location>
        <begin position="1"/>
        <end position="28"/>
    </location>
</feature>
<dbReference type="EMBL" id="JACBKZ010000006">
    <property type="protein sequence ID" value="KAF5947551.1"/>
    <property type="molecule type" value="Genomic_DNA"/>
</dbReference>
<dbReference type="GO" id="GO:0030247">
    <property type="term" value="F:polysaccharide binding"/>
    <property type="evidence" value="ECO:0007669"/>
    <property type="project" value="InterPro"/>
</dbReference>
<evidence type="ECO:0000256" key="3">
    <source>
        <dbReference type="SAM" id="SignalP"/>
    </source>
</evidence>
<dbReference type="PANTHER" id="PTHR33138">
    <property type="entry name" value="OS01G0690200 PROTEIN"/>
    <property type="match status" value="1"/>
</dbReference>
<dbReference type="PANTHER" id="PTHR33138:SF30">
    <property type="entry name" value="LEAF RUST 10 DISEASE-RESISTANCE LOCUS RECEPTOR-LIKE PROTEIN KINASE-LIKE 2.7"/>
    <property type="match status" value="1"/>
</dbReference>
<keyword evidence="2 3" id="KW-0732">Signal</keyword>
<evidence type="ECO:0000256" key="1">
    <source>
        <dbReference type="ARBA" id="ARBA00004167"/>
    </source>
</evidence>